<organism evidence="1 2">
    <name type="scientific">Acinetobacter baumannii</name>
    <dbReference type="NCBI Taxonomy" id="470"/>
    <lineage>
        <taxon>Bacteria</taxon>
        <taxon>Pseudomonadati</taxon>
        <taxon>Pseudomonadota</taxon>
        <taxon>Gammaproteobacteria</taxon>
        <taxon>Moraxellales</taxon>
        <taxon>Moraxellaceae</taxon>
        <taxon>Acinetobacter</taxon>
        <taxon>Acinetobacter calcoaceticus/baumannii complex</taxon>
    </lineage>
</organism>
<comment type="caution">
    <text evidence="1">The sequence shown here is derived from an EMBL/GenBank/DDBJ whole genome shotgun (WGS) entry which is preliminary data.</text>
</comment>
<reference evidence="1 2" key="1">
    <citation type="submission" date="2015-10" db="EMBL/GenBank/DDBJ databases">
        <title>The utility of whole genome sequencing in characterizing Acinetobacter epidemiology and analyzing hospital outbreaks.</title>
        <authorList>
            <person name="Ozer E.A."/>
            <person name="Fitzpatrick M.A."/>
            <person name="Hauser A.R."/>
        </authorList>
    </citation>
    <scope>NUCLEOTIDE SEQUENCE [LARGE SCALE GENOMIC DNA]</scope>
    <source>
        <strain evidence="1 2">ABBL059</strain>
    </source>
</reference>
<gene>
    <name evidence="1" type="ORF">APD06_06290</name>
</gene>
<evidence type="ECO:0000313" key="2">
    <source>
        <dbReference type="Proteomes" id="UP000051322"/>
    </source>
</evidence>
<dbReference type="SMR" id="A0AB73FGC1"/>
<dbReference type="EMBL" id="LLFE01000095">
    <property type="protein sequence ID" value="KQD16484.1"/>
    <property type="molecule type" value="Genomic_DNA"/>
</dbReference>
<evidence type="ECO:0000313" key="1">
    <source>
        <dbReference type="EMBL" id="KQD16484.1"/>
    </source>
</evidence>
<name>A0AB73FGC1_ACIBA</name>
<proteinExistence type="predicted"/>
<dbReference type="Proteomes" id="UP000051322">
    <property type="component" value="Unassembled WGS sequence"/>
</dbReference>
<dbReference type="RefSeq" id="WP_000366989.1">
    <property type="nucleotide sequence ID" value="NZ_AP024802.1"/>
</dbReference>
<protein>
    <submittedName>
        <fullName evidence="1">Uncharacterized protein</fullName>
    </submittedName>
</protein>
<sequence>MDMEKNVATKIALTVLDKVRATDHWQDLNLEINWEELEHLIPEPNLDELMTGYLKDSESFNRLLDKLNEDVDAEIKRLESSLVI</sequence>
<accession>A0AB73FGC1</accession>
<dbReference type="AlphaFoldDB" id="A0AB73FGC1"/>